<dbReference type="GO" id="GO:0001503">
    <property type="term" value="P:ossification"/>
    <property type="evidence" value="ECO:0007669"/>
    <property type="project" value="TreeGrafter"/>
</dbReference>
<evidence type="ECO:0000256" key="3">
    <source>
        <dbReference type="ARBA" id="ARBA00022692"/>
    </source>
</evidence>
<keyword evidence="4" id="KW-0732">Signal</keyword>
<feature type="transmembrane region" description="Helical" evidence="17">
    <location>
        <begin position="197"/>
        <end position="223"/>
    </location>
</feature>
<dbReference type="GO" id="GO:0009897">
    <property type="term" value="C:external side of plasma membrane"/>
    <property type="evidence" value="ECO:0007669"/>
    <property type="project" value="TreeGrafter"/>
</dbReference>
<comment type="subcellular location">
    <subcellularLocation>
        <location evidence="1">Membrane</location>
        <topology evidence="1">Single-pass type I membrane protein</topology>
    </subcellularLocation>
</comment>
<comment type="function">
    <text evidence="14">Receptor for TNFSF5/CD40LG. Transduces TRAF6- and MAP3K8-mediated signals that activate ERK in macrophages and B cells, leading to induction of immunoglobulin secretion.</text>
</comment>
<dbReference type="Pfam" id="PF00020">
    <property type="entry name" value="TNFR_c6"/>
    <property type="match status" value="1"/>
</dbReference>
<feature type="disulfide bond" evidence="16">
    <location>
        <begin position="49"/>
        <end position="62"/>
    </location>
</feature>
<evidence type="ECO:0000256" key="9">
    <source>
        <dbReference type="ARBA" id="ARBA00023157"/>
    </source>
</evidence>
<evidence type="ECO:0000256" key="4">
    <source>
        <dbReference type="ARBA" id="ARBA00022729"/>
    </source>
</evidence>
<dbReference type="GO" id="GO:0010557">
    <property type="term" value="P:positive regulation of macromolecule biosynthetic process"/>
    <property type="evidence" value="ECO:0007669"/>
    <property type="project" value="UniProtKB-ARBA"/>
</dbReference>
<dbReference type="GO" id="GO:0006952">
    <property type="term" value="P:defense response"/>
    <property type="evidence" value="ECO:0007669"/>
    <property type="project" value="UniProtKB-ARBA"/>
</dbReference>
<keyword evidence="7 17" id="KW-1133">Transmembrane helix</keyword>
<keyword evidence="6" id="KW-0391">Immunity</keyword>
<dbReference type="Ensembl" id="ENSUMAT00000004720.1">
    <property type="protein sequence ID" value="ENSUMAP00000003856.1"/>
    <property type="gene ID" value="ENSUMAG00000003171.1"/>
</dbReference>
<dbReference type="PRINTS" id="PR01974">
    <property type="entry name" value="TNFACTORR11A"/>
</dbReference>
<dbReference type="InterPro" id="IPR053075">
    <property type="entry name" value="TNFRSF11A"/>
</dbReference>
<sequence>MEFSDSLVILSRRDLCKISTRCQLSFQVTFQIAPPCTRERHYEHFGRCCNKCEPGKYMSSKCTTTSESVCLPCGPDEYLDTWNEEDKCLLHKVCDTGKSVMSAGVWIGAVFRYSMSLFVCLFFCPFVFLTVQLNKDTICEPCLVGYFSDAFSPTEKCKPWTNCSILGETEVRHGTDKSDVVCSSSLPSAKPPKEPQIYLPSLIILLLFISVALVAAVVFGVYYRKKGKALTANLWHWVNEACGGLSGNKVNLSLKCLLNVLLMVRLMWLLLVKY</sequence>
<dbReference type="PROSITE" id="PS50050">
    <property type="entry name" value="TNFR_NGFR_2"/>
    <property type="match status" value="1"/>
</dbReference>
<protein>
    <recommendedName>
        <fullName evidence="2">Tumor necrosis factor receptor superfamily member 5</fullName>
    </recommendedName>
    <alternativeName>
        <fullName evidence="12">B-cell surface antigen CD40</fullName>
    </alternativeName>
    <alternativeName>
        <fullName evidence="13">CD40L receptor</fullName>
    </alternativeName>
</protein>
<evidence type="ECO:0000256" key="17">
    <source>
        <dbReference type="SAM" id="Phobius"/>
    </source>
</evidence>
<evidence type="ECO:0000256" key="7">
    <source>
        <dbReference type="ARBA" id="ARBA00022989"/>
    </source>
</evidence>
<dbReference type="OMA" id="AIPRSCW"/>
<dbReference type="Gene3D" id="2.10.50.10">
    <property type="entry name" value="Tumor Necrosis Factor Receptor, subunit A, domain 2"/>
    <property type="match status" value="2"/>
</dbReference>
<dbReference type="InterPro" id="IPR001368">
    <property type="entry name" value="TNFR/NGFR_Cys_rich_reg"/>
</dbReference>
<dbReference type="GeneTree" id="ENSGT00940000161211"/>
<dbReference type="PANTHER" id="PTHR47134">
    <property type="entry name" value="TUMOR NECROSIS FACTOR RECEPTOR SUPERFAMILY MEMBER 11A"/>
    <property type="match status" value="1"/>
</dbReference>
<dbReference type="AlphaFoldDB" id="A0A452T7W6"/>
<evidence type="ECO:0000256" key="12">
    <source>
        <dbReference type="ARBA" id="ARBA00031089"/>
    </source>
</evidence>
<evidence type="ECO:0000256" key="14">
    <source>
        <dbReference type="ARBA" id="ARBA00045871"/>
    </source>
</evidence>
<organism evidence="19">
    <name type="scientific">Ursus maritimus</name>
    <name type="common">Polar bear</name>
    <name type="synonym">Thalarctos maritimus</name>
    <dbReference type="NCBI Taxonomy" id="29073"/>
    <lineage>
        <taxon>Eukaryota</taxon>
        <taxon>Metazoa</taxon>
        <taxon>Chordata</taxon>
        <taxon>Craniata</taxon>
        <taxon>Vertebrata</taxon>
        <taxon>Euteleostomi</taxon>
        <taxon>Mammalia</taxon>
        <taxon>Eutheria</taxon>
        <taxon>Laurasiatheria</taxon>
        <taxon>Carnivora</taxon>
        <taxon>Caniformia</taxon>
        <taxon>Ursidae</taxon>
        <taxon>Ursus</taxon>
    </lineage>
</organism>
<dbReference type="GO" id="GO:0010468">
    <property type="term" value="P:regulation of gene expression"/>
    <property type="evidence" value="ECO:0007669"/>
    <property type="project" value="UniProtKB-ARBA"/>
</dbReference>
<keyword evidence="5" id="KW-0677">Repeat</keyword>
<dbReference type="GO" id="GO:0045780">
    <property type="term" value="P:positive regulation of bone resorption"/>
    <property type="evidence" value="ECO:0007669"/>
    <property type="project" value="TreeGrafter"/>
</dbReference>
<dbReference type="GO" id="GO:0060749">
    <property type="term" value="P:mammary gland alveolus development"/>
    <property type="evidence" value="ECO:0007669"/>
    <property type="project" value="TreeGrafter"/>
</dbReference>
<evidence type="ECO:0000256" key="8">
    <source>
        <dbReference type="ARBA" id="ARBA00023136"/>
    </source>
</evidence>
<comment type="caution">
    <text evidence="16">Lacks conserved residue(s) required for the propagation of feature annotation.</text>
</comment>
<dbReference type="GO" id="GO:0006874">
    <property type="term" value="P:intracellular calcium ion homeostasis"/>
    <property type="evidence" value="ECO:0007669"/>
    <property type="project" value="UniProtKB-ARBA"/>
</dbReference>
<dbReference type="InterPro" id="IPR022361">
    <property type="entry name" value="TNFR_11A"/>
</dbReference>
<feature type="transmembrane region" description="Helical" evidence="17">
    <location>
        <begin position="105"/>
        <end position="128"/>
    </location>
</feature>
<dbReference type="SMART" id="SM00208">
    <property type="entry name" value="TNFR"/>
    <property type="match status" value="3"/>
</dbReference>
<dbReference type="GO" id="GO:0005031">
    <property type="term" value="F:tumor necrosis factor receptor activity"/>
    <property type="evidence" value="ECO:0007669"/>
    <property type="project" value="TreeGrafter"/>
</dbReference>
<name>A0A452T7W6_URSMA</name>
<reference evidence="19" key="1">
    <citation type="submission" date="2019-03" db="UniProtKB">
        <authorList>
            <consortium name="Ensembl"/>
        </authorList>
    </citation>
    <scope>IDENTIFICATION</scope>
</reference>
<dbReference type="GO" id="GO:0072674">
    <property type="term" value="P:multinuclear osteoclast differentiation"/>
    <property type="evidence" value="ECO:0007669"/>
    <property type="project" value="TreeGrafter"/>
</dbReference>
<dbReference type="GO" id="GO:0023035">
    <property type="term" value="P:CD40 signaling pathway"/>
    <property type="evidence" value="ECO:0007669"/>
    <property type="project" value="UniProtKB-ARBA"/>
</dbReference>
<evidence type="ECO:0000256" key="2">
    <source>
        <dbReference type="ARBA" id="ARBA00015766"/>
    </source>
</evidence>
<accession>A0A452T7W6</accession>
<evidence type="ECO:0000256" key="15">
    <source>
        <dbReference type="ARBA" id="ARBA00061831"/>
    </source>
</evidence>
<dbReference type="GO" id="GO:0051094">
    <property type="term" value="P:positive regulation of developmental process"/>
    <property type="evidence" value="ECO:0007669"/>
    <property type="project" value="UniProtKB-ARBA"/>
</dbReference>
<evidence type="ECO:0000256" key="5">
    <source>
        <dbReference type="ARBA" id="ARBA00022737"/>
    </source>
</evidence>
<evidence type="ECO:0000313" key="19">
    <source>
        <dbReference type="Ensembl" id="ENSUMAP00000003856"/>
    </source>
</evidence>
<evidence type="ECO:0000256" key="6">
    <source>
        <dbReference type="ARBA" id="ARBA00022859"/>
    </source>
</evidence>
<feature type="domain" description="TNFR-Cys" evidence="18">
    <location>
        <begin position="35"/>
        <end position="70"/>
    </location>
</feature>
<dbReference type="GO" id="GO:0048535">
    <property type="term" value="P:lymph node development"/>
    <property type="evidence" value="ECO:0007669"/>
    <property type="project" value="TreeGrafter"/>
</dbReference>
<dbReference type="PROSITE" id="PS00652">
    <property type="entry name" value="TNFR_NGFR_1"/>
    <property type="match status" value="1"/>
</dbReference>
<dbReference type="FunFam" id="2.10.50.10:FF:000041">
    <property type="entry name" value="Tumor necrosis factor receptor superfamily member 5"/>
    <property type="match status" value="1"/>
</dbReference>
<dbReference type="GO" id="GO:0070555">
    <property type="term" value="P:response to interleukin-1"/>
    <property type="evidence" value="ECO:0007669"/>
    <property type="project" value="TreeGrafter"/>
</dbReference>
<evidence type="ECO:0000256" key="10">
    <source>
        <dbReference type="ARBA" id="ARBA00023170"/>
    </source>
</evidence>
<dbReference type="PANTHER" id="PTHR47134:SF1">
    <property type="entry name" value="TUMOR NECROSIS FACTOR RECEPTOR SUPERFAMILY MEMBER 11A"/>
    <property type="match status" value="1"/>
</dbReference>
<keyword evidence="10" id="KW-0675">Receptor</keyword>
<evidence type="ECO:0000256" key="16">
    <source>
        <dbReference type="PROSITE-ProRule" id="PRU00206"/>
    </source>
</evidence>
<keyword evidence="3 17" id="KW-0812">Transmembrane</keyword>
<dbReference type="GO" id="GO:0045935">
    <property type="term" value="P:positive regulation of nucleobase-containing compound metabolic process"/>
    <property type="evidence" value="ECO:0007669"/>
    <property type="project" value="UniProtKB-ARBA"/>
</dbReference>
<proteinExistence type="predicted"/>
<evidence type="ECO:0000259" key="18">
    <source>
        <dbReference type="PROSITE" id="PS50050"/>
    </source>
</evidence>
<keyword evidence="11" id="KW-0325">Glycoprotein</keyword>
<feature type="disulfide bond" evidence="16">
    <location>
        <begin position="52"/>
        <end position="70"/>
    </location>
</feature>
<feature type="repeat" description="TNFR-Cys" evidence="16">
    <location>
        <begin position="35"/>
        <end position="70"/>
    </location>
</feature>
<comment type="subunit">
    <text evidence="15">Monomer and homodimer. Interacts with TRAF1, TRAF2, TRAF3, TRAF5 and TRAF6. Interacts with TRAF6 and MAP3K8; the interaction is required for ERK activation.</text>
</comment>
<dbReference type="SUPFAM" id="SSF57586">
    <property type="entry name" value="TNF receptor-like"/>
    <property type="match status" value="1"/>
</dbReference>
<evidence type="ECO:0000256" key="1">
    <source>
        <dbReference type="ARBA" id="ARBA00004479"/>
    </source>
</evidence>
<evidence type="ECO:0000256" key="13">
    <source>
        <dbReference type="ARBA" id="ARBA00032719"/>
    </source>
</evidence>
<keyword evidence="9 16" id="KW-1015">Disulfide bond</keyword>
<dbReference type="GO" id="GO:0019955">
    <property type="term" value="F:cytokine binding"/>
    <property type="evidence" value="ECO:0007669"/>
    <property type="project" value="TreeGrafter"/>
</dbReference>
<evidence type="ECO:0000256" key="11">
    <source>
        <dbReference type="ARBA" id="ARBA00023180"/>
    </source>
</evidence>
<keyword evidence="8 17" id="KW-0472">Membrane</keyword>